<comment type="caution">
    <text evidence="1">The sequence shown here is derived from an EMBL/GenBank/DDBJ whole genome shotgun (WGS) entry which is preliminary data.</text>
</comment>
<dbReference type="Proteomes" id="UP001367771">
    <property type="component" value="Unassembled WGS sequence"/>
</dbReference>
<evidence type="ECO:0000313" key="1">
    <source>
        <dbReference type="EMBL" id="MEI5688653.1"/>
    </source>
</evidence>
<dbReference type="RefSeq" id="WP_271300995.1">
    <property type="nucleotide sequence ID" value="NZ_JBBBDM010000012.1"/>
</dbReference>
<accession>A0ABU8H6N5</accession>
<organism evidence="1 2">
    <name type="scientific">Sphingomonas kyungheensis</name>
    <dbReference type="NCBI Taxonomy" id="1069987"/>
    <lineage>
        <taxon>Bacteria</taxon>
        <taxon>Pseudomonadati</taxon>
        <taxon>Pseudomonadota</taxon>
        <taxon>Alphaproteobacteria</taxon>
        <taxon>Sphingomonadales</taxon>
        <taxon>Sphingomonadaceae</taxon>
        <taxon>Sphingomonas</taxon>
    </lineage>
</organism>
<proteinExistence type="predicted"/>
<evidence type="ECO:0008006" key="3">
    <source>
        <dbReference type="Google" id="ProtNLM"/>
    </source>
</evidence>
<dbReference type="EMBL" id="JBBBDM010000012">
    <property type="protein sequence ID" value="MEI5688653.1"/>
    <property type="molecule type" value="Genomic_DNA"/>
</dbReference>
<sequence length="82" mass="9088">MLLERFTARLKRRGTIKAEAGRDTSIQIGLRCRHCGQHFDLAPISVILQLIVRRLDRAGSDVAALHLTQAIAVLSEEVPRAS</sequence>
<gene>
    <name evidence="1" type="ORF">V8201_16285</name>
</gene>
<reference evidence="1 2" key="1">
    <citation type="journal article" date="2013" name="Int. J. Syst. Evol. Microbiol.">
        <title>Sphingomonas kyungheensis sp. nov., a bacterium with ginsenoside-converting activity isolated from soil of a ginseng field.</title>
        <authorList>
            <person name="Son H.M."/>
            <person name="Yang J.E."/>
            <person name="Park Y."/>
            <person name="Han C.K."/>
            <person name="Kim S.G."/>
            <person name="Kook M."/>
            <person name="Yi T.H."/>
        </authorList>
    </citation>
    <scope>NUCLEOTIDE SEQUENCE [LARGE SCALE GENOMIC DNA]</scope>
    <source>
        <strain evidence="1 2">LMG 26582</strain>
    </source>
</reference>
<name>A0ABU8H6N5_9SPHN</name>
<keyword evidence="2" id="KW-1185">Reference proteome</keyword>
<evidence type="ECO:0000313" key="2">
    <source>
        <dbReference type="Proteomes" id="UP001367771"/>
    </source>
</evidence>
<protein>
    <recommendedName>
        <fullName evidence="3">Trm112 family protein</fullName>
    </recommendedName>
</protein>